<dbReference type="OrthoDB" id="431202at2759"/>
<reference evidence="2" key="2">
    <citation type="submission" date="2025-09" db="UniProtKB">
        <authorList>
            <consortium name="Ensembl"/>
        </authorList>
    </citation>
    <scope>IDENTIFICATION</scope>
</reference>
<dbReference type="Ensembl" id="ENSLLET00000016744.1">
    <property type="protein sequence ID" value="ENSLLEP00000016128.1"/>
    <property type="gene ID" value="ENSLLEG00000010152.1"/>
</dbReference>
<sequence>MDSLGFCLGGKHVEVDFGGRRISQQCKMTLKPSAMESWRIIQLLVNGSYKGSSTPQGCENGALLDRFGVFIQAVLAAVAFSTLMLKRCSEPEDERRPWRIWFYDTSKQAIGALFIHFTNVFLSDLTEDPCSLYLMHFLLDATLGMLIIWLSVTTVSMIVKKRHITILVFGEYGDPPRASAWLGQCGIYLVIMIVEKTIISLVLLIPGWTKLQEILLNDIPDPRLELILVMLVVPFIVNAIMFWVVDSLIMKKHKRLHKDTSSAVRDDESQVLLNPKSNYIHY</sequence>
<protein>
    <recommendedName>
        <fullName evidence="4">Store-operated calcium entry regulator STIMATE</fullName>
    </recommendedName>
</protein>
<dbReference type="GeneTree" id="ENSGT00940000153920"/>
<keyword evidence="1" id="KW-0472">Membrane</keyword>
<reference evidence="2" key="1">
    <citation type="submission" date="2025-08" db="UniProtKB">
        <authorList>
            <consortium name="Ensembl"/>
        </authorList>
    </citation>
    <scope>IDENTIFICATION</scope>
</reference>
<evidence type="ECO:0000313" key="3">
    <source>
        <dbReference type="Proteomes" id="UP000694569"/>
    </source>
</evidence>
<evidence type="ECO:0000256" key="1">
    <source>
        <dbReference type="SAM" id="Phobius"/>
    </source>
</evidence>
<evidence type="ECO:0000313" key="2">
    <source>
        <dbReference type="Ensembl" id="ENSLLEP00000016128.1"/>
    </source>
</evidence>
<dbReference type="InterPro" id="IPR022127">
    <property type="entry name" value="STIMATE/YPL162C"/>
</dbReference>
<dbReference type="AlphaFoldDB" id="A0A8C5MRS0"/>
<proteinExistence type="predicted"/>
<keyword evidence="1" id="KW-0812">Transmembrane</keyword>
<feature type="transmembrane region" description="Helical" evidence="1">
    <location>
        <begin position="180"/>
        <end position="206"/>
    </location>
</feature>
<dbReference type="Proteomes" id="UP000694569">
    <property type="component" value="Unplaced"/>
</dbReference>
<dbReference type="Pfam" id="PF12400">
    <property type="entry name" value="STIMATE"/>
    <property type="match status" value="1"/>
</dbReference>
<dbReference type="PANTHER" id="PTHR31735">
    <property type="entry name" value="VACUOLAR MEMBRANE PROTEIN YPL162C"/>
    <property type="match status" value="1"/>
</dbReference>
<accession>A0A8C5MRS0</accession>
<evidence type="ECO:0008006" key="4">
    <source>
        <dbReference type="Google" id="ProtNLM"/>
    </source>
</evidence>
<keyword evidence="1" id="KW-1133">Transmembrane helix</keyword>
<dbReference type="GO" id="GO:0016020">
    <property type="term" value="C:membrane"/>
    <property type="evidence" value="ECO:0007669"/>
    <property type="project" value="TreeGrafter"/>
</dbReference>
<dbReference type="PANTHER" id="PTHR31735:SF3">
    <property type="entry name" value="TRANSMEMBRANE PROTEIN 110-RELATED"/>
    <property type="match status" value="1"/>
</dbReference>
<organism evidence="2 3">
    <name type="scientific">Leptobrachium leishanense</name>
    <name type="common">Leishan spiny toad</name>
    <dbReference type="NCBI Taxonomy" id="445787"/>
    <lineage>
        <taxon>Eukaryota</taxon>
        <taxon>Metazoa</taxon>
        <taxon>Chordata</taxon>
        <taxon>Craniata</taxon>
        <taxon>Vertebrata</taxon>
        <taxon>Euteleostomi</taxon>
        <taxon>Amphibia</taxon>
        <taxon>Batrachia</taxon>
        <taxon>Anura</taxon>
        <taxon>Pelobatoidea</taxon>
        <taxon>Megophryidae</taxon>
        <taxon>Leptobrachium</taxon>
    </lineage>
</organism>
<feature type="transmembrane region" description="Helical" evidence="1">
    <location>
        <begin position="134"/>
        <end position="159"/>
    </location>
</feature>
<feature type="transmembrane region" description="Helical" evidence="1">
    <location>
        <begin position="226"/>
        <end position="245"/>
    </location>
</feature>
<keyword evidence="3" id="KW-1185">Reference proteome</keyword>
<name>A0A8C5MRS0_9ANUR</name>